<dbReference type="InterPro" id="IPR018713">
    <property type="entry name" value="MPAB/Lcp_cat_dom"/>
</dbReference>
<dbReference type="Proteomes" id="UP000517916">
    <property type="component" value="Unassembled WGS sequence"/>
</dbReference>
<name>A0ABR6BF09_9PSEU</name>
<reference evidence="2 3" key="1">
    <citation type="submission" date="2020-08" db="EMBL/GenBank/DDBJ databases">
        <title>Genomic Encyclopedia of Archaeal and Bacterial Type Strains, Phase II (KMG-II): from individual species to whole genera.</title>
        <authorList>
            <person name="Goeker M."/>
        </authorList>
    </citation>
    <scope>NUCLEOTIDE SEQUENCE [LARGE SCALE GENOMIC DNA]</scope>
    <source>
        <strain evidence="2 3">DSM 43850</strain>
    </source>
</reference>
<gene>
    <name evidence="2" type="ORF">BC739_002481</name>
</gene>
<organism evidence="2 3">
    <name type="scientific">Kutzneria viridogrisea</name>
    <dbReference type="NCBI Taxonomy" id="47990"/>
    <lineage>
        <taxon>Bacteria</taxon>
        <taxon>Bacillati</taxon>
        <taxon>Actinomycetota</taxon>
        <taxon>Actinomycetes</taxon>
        <taxon>Pseudonocardiales</taxon>
        <taxon>Pseudonocardiaceae</taxon>
        <taxon>Kutzneria</taxon>
    </lineage>
</organism>
<keyword evidence="3" id="KW-1185">Reference proteome</keyword>
<accession>A0ABR6BF09</accession>
<feature type="domain" description="ER-bound oxygenase mpaB/mpaB'/Rubber oxygenase catalytic" evidence="1">
    <location>
        <begin position="14"/>
        <end position="249"/>
    </location>
</feature>
<evidence type="ECO:0000313" key="2">
    <source>
        <dbReference type="EMBL" id="MBA8925282.1"/>
    </source>
</evidence>
<dbReference type="Pfam" id="PF09995">
    <property type="entry name" value="MPAB_Lcp_cat"/>
    <property type="match status" value="1"/>
</dbReference>
<sequence length="275" mass="31700">MTDTDLVGPRSLHWRYGGDNRVLLLLVRAGLLQLMHPGLGAGVREHSDFFGEPWERIVRSVPEIQGVTFDWPEAEATAKRITGYHHTVKGTDEQGRRYHALDPGTYFWAHATIFETMVRAMELFERPFTEAEKERLYQETLAGYRLYGVSMRDVPRDWPAFEAYLDHMCREELEITPVAEGLMGFVDHPPETMPGVPAPLYRLGRKPMGRLLWWVSVGTLHPALRERIGQTWTARDERRLRLFAKVVKAVWTVLPHRLRYSPRSRAAMRRVAAAA</sequence>
<dbReference type="PANTHER" id="PTHR36151">
    <property type="entry name" value="BLR2777 PROTEIN"/>
    <property type="match status" value="1"/>
</dbReference>
<dbReference type="PANTHER" id="PTHR36151:SF3">
    <property type="entry name" value="ER-BOUND OXYGENASE MPAB_MPAB'_RUBBER OXYGENASE CATALYTIC DOMAIN-CONTAINING PROTEIN"/>
    <property type="match status" value="1"/>
</dbReference>
<dbReference type="EMBL" id="JACJID010000002">
    <property type="protein sequence ID" value="MBA8925282.1"/>
    <property type="molecule type" value="Genomic_DNA"/>
</dbReference>
<dbReference type="RefSeq" id="WP_025359978.1">
    <property type="nucleotide sequence ID" value="NZ_BAAABQ010000084.1"/>
</dbReference>
<comment type="caution">
    <text evidence="2">The sequence shown here is derived from an EMBL/GenBank/DDBJ whole genome shotgun (WGS) entry which is preliminary data.</text>
</comment>
<protein>
    <submittedName>
        <fullName evidence="2">Uncharacterized protein (DUF2236 family)</fullName>
    </submittedName>
</protein>
<evidence type="ECO:0000259" key="1">
    <source>
        <dbReference type="Pfam" id="PF09995"/>
    </source>
</evidence>
<evidence type="ECO:0000313" key="3">
    <source>
        <dbReference type="Proteomes" id="UP000517916"/>
    </source>
</evidence>
<proteinExistence type="predicted"/>